<dbReference type="GO" id="GO:0010427">
    <property type="term" value="F:abscisic acid binding"/>
    <property type="evidence" value="ECO:0007669"/>
    <property type="project" value="InterPro"/>
</dbReference>
<dbReference type="GO" id="GO:0005737">
    <property type="term" value="C:cytoplasm"/>
    <property type="evidence" value="ECO:0007669"/>
    <property type="project" value="TreeGrafter"/>
</dbReference>
<dbReference type="SUPFAM" id="SSF55961">
    <property type="entry name" value="Bet v1-like"/>
    <property type="match status" value="1"/>
</dbReference>
<dbReference type="EMBL" id="PKPP01024071">
    <property type="protein sequence ID" value="PWA34050.1"/>
    <property type="molecule type" value="Genomic_DNA"/>
</dbReference>
<proteinExistence type="inferred from homology"/>
<dbReference type="FunFam" id="3.30.530.20:FF:000007">
    <property type="entry name" value="Major pollen allergen Bet v 1-A"/>
    <property type="match status" value="1"/>
</dbReference>
<comment type="caution">
    <text evidence="3">The sequence shown here is derived from an EMBL/GenBank/DDBJ whole genome shotgun (WGS) entry which is preliminary data.</text>
</comment>
<dbReference type="AlphaFoldDB" id="A0A2U1KBB8"/>
<dbReference type="PRINTS" id="PR00634">
    <property type="entry name" value="BETALLERGEN"/>
</dbReference>
<organism evidence="3 4">
    <name type="scientific">Artemisia annua</name>
    <name type="common">Sweet wormwood</name>
    <dbReference type="NCBI Taxonomy" id="35608"/>
    <lineage>
        <taxon>Eukaryota</taxon>
        <taxon>Viridiplantae</taxon>
        <taxon>Streptophyta</taxon>
        <taxon>Embryophyta</taxon>
        <taxon>Tracheophyta</taxon>
        <taxon>Spermatophyta</taxon>
        <taxon>Magnoliopsida</taxon>
        <taxon>eudicotyledons</taxon>
        <taxon>Gunneridae</taxon>
        <taxon>Pentapetalae</taxon>
        <taxon>asterids</taxon>
        <taxon>campanulids</taxon>
        <taxon>Asterales</taxon>
        <taxon>Asteraceae</taxon>
        <taxon>Asteroideae</taxon>
        <taxon>Anthemideae</taxon>
        <taxon>Artemisiinae</taxon>
        <taxon>Artemisia</taxon>
    </lineage>
</organism>
<dbReference type="GO" id="GO:0006952">
    <property type="term" value="P:defense response"/>
    <property type="evidence" value="ECO:0007669"/>
    <property type="project" value="InterPro"/>
</dbReference>
<dbReference type="InterPro" id="IPR024949">
    <property type="entry name" value="Bet_v_I_allergen"/>
</dbReference>
<keyword evidence="4" id="KW-1185">Reference proteome</keyword>
<comment type="similarity">
    <text evidence="1">Belongs to the BetVI family.</text>
</comment>
<feature type="domain" description="Bet v I/Major latex protein" evidence="2">
    <location>
        <begin position="6"/>
        <end position="135"/>
    </location>
</feature>
<evidence type="ECO:0000256" key="1">
    <source>
        <dbReference type="ARBA" id="ARBA00009744"/>
    </source>
</evidence>
<dbReference type="OrthoDB" id="1858506at2759"/>
<name>A0A2U1KBB8_ARTAN</name>
<dbReference type="PANTHER" id="PTHR31213">
    <property type="entry name" value="OS08G0374000 PROTEIN-RELATED"/>
    <property type="match status" value="1"/>
</dbReference>
<dbReference type="PANTHER" id="PTHR31213:SF55">
    <property type="entry name" value="STRESS-INDUCED PROTEIN SAM22"/>
    <property type="match status" value="1"/>
</dbReference>
<evidence type="ECO:0000313" key="3">
    <source>
        <dbReference type="EMBL" id="PWA34050.1"/>
    </source>
</evidence>
<accession>A0A2U1KBB8</accession>
<dbReference type="GO" id="GO:0005634">
    <property type="term" value="C:nucleus"/>
    <property type="evidence" value="ECO:0007669"/>
    <property type="project" value="TreeGrafter"/>
</dbReference>
<dbReference type="InterPro" id="IPR023393">
    <property type="entry name" value="START-like_dom_sf"/>
</dbReference>
<dbReference type="Pfam" id="PF00407">
    <property type="entry name" value="Bet_v_1"/>
    <property type="match status" value="1"/>
</dbReference>
<dbReference type="Gene3D" id="3.30.530.20">
    <property type="match status" value="1"/>
</dbReference>
<dbReference type="InterPro" id="IPR000916">
    <property type="entry name" value="Bet_v_I/MLP"/>
</dbReference>
<dbReference type="GO" id="GO:0009738">
    <property type="term" value="P:abscisic acid-activated signaling pathway"/>
    <property type="evidence" value="ECO:0007669"/>
    <property type="project" value="InterPro"/>
</dbReference>
<sequence>MANVNSWELEITSSIPASKVFQGFVVGFFDFLDYYVLPASLGAKFTNLQGDGGVGTIKLMSYEDGFFPSVKYKIKTVDLENFTYSMAVVDDDENESTLSEMKVIPSVDGGCTFIQKTTEYKGIDEDEVESQKEQAAQWFKTFERTVTDQDAKDE</sequence>
<dbReference type="InterPro" id="IPR050279">
    <property type="entry name" value="Plant_def-hormone_signal"/>
</dbReference>
<dbReference type="Proteomes" id="UP000245207">
    <property type="component" value="Unassembled WGS sequence"/>
</dbReference>
<protein>
    <submittedName>
        <fullName evidence="3">Major allergen Pru ar 1</fullName>
    </submittedName>
</protein>
<reference evidence="3 4" key="1">
    <citation type="journal article" date="2018" name="Mol. Plant">
        <title>The genome of Artemisia annua provides insight into the evolution of Asteraceae family and artemisinin biosynthesis.</title>
        <authorList>
            <person name="Shen Q."/>
            <person name="Zhang L."/>
            <person name="Liao Z."/>
            <person name="Wang S."/>
            <person name="Yan T."/>
            <person name="Shi P."/>
            <person name="Liu M."/>
            <person name="Fu X."/>
            <person name="Pan Q."/>
            <person name="Wang Y."/>
            <person name="Lv Z."/>
            <person name="Lu X."/>
            <person name="Zhang F."/>
            <person name="Jiang W."/>
            <person name="Ma Y."/>
            <person name="Chen M."/>
            <person name="Hao X."/>
            <person name="Li L."/>
            <person name="Tang Y."/>
            <person name="Lv G."/>
            <person name="Zhou Y."/>
            <person name="Sun X."/>
            <person name="Brodelius P.E."/>
            <person name="Rose J.K.C."/>
            <person name="Tang K."/>
        </authorList>
    </citation>
    <scope>NUCLEOTIDE SEQUENCE [LARGE SCALE GENOMIC DNA]</scope>
    <source>
        <strain evidence="4">cv. Huhao1</strain>
        <tissue evidence="3">Leaf</tissue>
    </source>
</reference>
<evidence type="ECO:0000259" key="2">
    <source>
        <dbReference type="Pfam" id="PF00407"/>
    </source>
</evidence>
<dbReference type="GO" id="GO:0038023">
    <property type="term" value="F:signaling receptor activity"/>
    <property type="evidence" value="ECO:0007669"/>
    <property type="project" value="InterPro"/>
</dbReference>
<dbReference type="GO" id="GO:0004864">
    <property type="term" value="F:protein phosphatase inhibitor activity"/>
    <property type="evidence" value="ECO:0007669"/>
    <property type="project" value="InterPro"/>
</dbReference>
<evidence type="ECO:0000313" key="4">
    <source>
        <dbReference type="Proteomes" id="UP000245207"/>
    </source>
</evidence>
<gene>
    <name evidence="3" type="ORF">CTI12_AA622830</name>
</gene>